<dbReference type="InterPro" id="IPR032788">
    <property type="entry name" value="AGL_central"/>
</dbReference>
<reference evidence="23" key="1">
    <citation type="submission" date="2022-01" db="EMBL/GenBank/DDBJ databases">
        <authorList>
            <person name="King R."/>
        </authorList>
    </citation>
    <scope>NUCLEOTIDE SEQUENCE</scope>
</reference>
<evidence type="ECO:0000256" key="13">
    <source>
        <dbReference type="ARBA" id="ARBA00023268"/>
    </source>
</evidence>
<dbReference type="FunFam" id="3.20.20.80:FF:000206">
    <property type="entry name" value="Amylo-alpha-1, 6-glucosidase, 4-alpha-glucanotransferase b"/>
    <property type="match status" value="1"/>
</dbReference>
<feature type="domain" description="Glycogen debranching enzyme central" evidence="22">
    <location>
        <begin position="1282"/>
        <end position="1552"/>
    </location>
</feature>
<comment type="catalytic activity">
    <reaction evidence="2">
        <text>Hydrolysis of (1-&gt;6)-alpha-D-glucosidic branch linkages in glycogen phosphorylase limit dextrin.</text>
        <dbReference type="EC" id="3.2.1.33"/>
    </reaction>
</comment>
<evidence type="ECO:0000259" key="19">
    <source>
        <dbReference type="Pfam" id="PF06202"/>
    </source>
</evidence>
<evidence type="ECO:0000256" key="16">
    <source>
        <dbReference type="ARBA" id="ARBA00031477"/>
    </source>
</evidence>
<feature type="transmembrane region" description="Helical" evidence="18">
    <location>
        <begin position="7"/>
        <end position="27"/>
    </location>
</feature>
<dbReference type="InterPro" id="IPR032790">
    <property type="entry name" value="GDE_C"/>
</dbReference>
<name>A0A9N9QK63_9CUCU</name>
<evidence type="ECO:0000256" key="15">
    <source>
        <dbReference type="ARBA" id="ARBA00025780"/>
    </source>
</evidence>
<evidence type="ECO:0000256" key="5">
    <source>
        <dbReference type="ARBA" id="ARBA00012560"/>
    </source>
</evidence>
<feature type="domain" description="Eukaryotic glycogen debranching enzyme N-terminal" evidence="20">
    <location>
        <begin position="604"/>
        <end position="694"/>
    </location>
</feature>
<dbReference type="SUPFAM" id="SSF48208">
    <property type="entry name" value="Six-hairpin glycosidases"/>
    <property type="match status" value="1"/>
</dbReference>
<keyword evidence="24" id="KW-1185">Reference proteome</keyword>
<evidence type="ECO:0000256" key="1">
    <source>
        <dbReference type="ARBA" id="ARBA00000439"/>
    </source>
</evidence>
<feature type="domain" description="Glycogen debranching enzyme C-terminal" evidence="19">
    <location>
        <begin position="1657"/>
        <end position="2103"/>
    </location>
</feature>
<keyword evidence="10" id="KW-0808">Transferase</keyword>
<dbReference type="CDD" id="cd11327">
    <property type="entry name" value="AmyAc_Glg_debranch_2"/>
    <property type="match status" value="1"/>
</dbReference>
<dbReference type="GO" id="GO:0005980">
    <property type="term" value="P:glycogen catabolic process"/>
    <property type="evidence" value="ECO:0007669"/>
    <property type="project" value="InterPro"/>
</dbReference>
<evidence type="ECO:0000256" key="9">
    <source>
        <dbReference type="ARBA" id="ARBA00022676"/>
    </source>
</evidence>
<comment type="catalytic activity">
    <reaction evidence="1">
        <text>Transfers a segment of a (1-&gt;4)-alpha-D-glucan to a new position in an acceptor, which may be glucose or a (1-&gt;4)-alpha-D-glucan.</text>
        <dbReference type="EC" id="2.4.1.25"/>
    </reaction>
</comment>
<dbReference type="FunFam" id="1.50.10.10:FF:000039">
    <property type="entry name" value="Glycogen debranching enzyme Gdb1, putative"/>
    <property type="match status" value="1"/>
</dbReference>
<feature type="region of interest" description="Disordered" evidence="17">
    <location>
        <begin position="265"/>
        <end position="287"/>
    </location>
</feature>
<keyword evidence="11" id="KW-0378">Hydrolase</keyword>
<dbReference type="GO" id="GO:0004134">
    <property type="term" value="F:4-alpha-glucanotransferase activity"/>
    <property type="evidence" value="ECO:0007669"/>
    <property type="project" value="UniProtKB-EC"/>
</dbReference>
<keyword evidence="13" id="KW-0511">Multifunctional enzyme</keyword>
<dbReference type="Proteomes" id="UP001152799">
    <property type="component" value="Chromosome 1"/>
</dbReference>
<dbReference type="InterPro" id="IPR029436">
    <property type="entry name" value="AGL_euk_N"/>
</dbReference>
<comment type="similarity">
    <text evidence="15">Belongs to the glycogen debranching enzyme family.</text>
</comment>
<evidence type="ECO:0000313" key="23">
    <source>
        <dbReference type="EMBL" id="CAG9760960.1"/>
    </source>
</evidence>
<dbReference type="GO" id="GO:0004135">
    <property type="term" value="F:amylo-alpha-1,6-glucosidase activity"/>
    <property type="evidence" value="ECO:0007669"/>
    <property type="project" value="UniProtKB-EC"/>
</dbReference>
<evidence type="ECO:0000256" key="14">
    <source>
        <dbReference type="ARBA" id="ARBA00023295"/>
    </source>
</evidence>
<keyword evidence="9" id="KW-0328">Glycosyltransferase</keyword>
<evidence type="ECO:0000256" key="17">
    <source>
        <dbReference type="SAM" id="MobiDB-lite"/>
    </source>
</evidence>
<dbReference type="InterPro" id="IPR006421">
    <property type="entry name" value="Glycogen_debranch_met"/>
</dbReference>
<keyword evidence="12" id="KW-0320">Glycogen biosynthesis</keyword>
<dbReference type="GO" id="GO:0005978">
    <property type="term" value="P:glycogen biosynthetic process"/>
    <property type="evidence" value="ECO:0007669"/>
    <property type="project" value="UniProtKB-KW"/>
</dbReference>
<dbReference type="OrthoDB" id="10248904at2759"/>
<evidence type="ECO:0000256" key="12">
    <source>
        <dbReference type="ARBA" id="ARBA00023056"/>
    </source>
</evidence>
<comment type="function">
    <text evidence="3">Multifunctional enzyme acting as 1,4-alpha-D-glucan:1,4-alpha-D-glucan 4-alpha-D-glycosyltransferase and amylo-1,6-glucosidase in glycogen degradation.</text>
</comment>
<evidence type="ECO:0000313" key="24">
    <source>
        <dbReference type="Proteomes" id="UP001152799"/>
    </source>
</evidence>
<evidence type="ECO:0000256" key="2">
    <source>
        <dbReference type="ARBA" id="ARBA00000927"/>
    </source>
</evidence>
<dbReference type="EC" id="3.2.1.33" evidence="6"/>
<sequence length="2119" mass="242067">MLYLFTNVALYFFFTIIWYYTFVFISLTKKVILLCVRFLLIISKFVEHVTGARAEEKPSQDSQVATTSKDKKQEKNKTRQRTRKVNEEPTFSTKLATIEDIIEETLNEEKSDTQSNSGKITTKSKRKRKSQKKDLLQLKSDEEEDITDFVFVKGSNKNQKSQSSTHTAIKTETETVENNFDDSLFQVKEKSKKNKNKNSEEALNAVIAQGIFRKKEKYRPSIIEHYKNYQSFETQIQTKQELKESKKVSSTISYASIVTNTVPEDPTFEETSISSELDASSEQKLEKEVSSSVEVSSGCSAHSEEPEKLCQEVHEEATSSSSLEETVVNSVIEKQSIIPEHNFNDREGFTDQLNNEALNEKDESVREDTEAVFEIRGITVKDFIEKATGHKGIEKFEENIIKSESNLKTEELNKIISEEYTTREIQLNALESNFVQQNNCVSITNHIETEEFISTEIQQELSSHPETKIVASVNQTSQKKISLEIIEDIIARQTQEEEADELSSQIVEEILPIREANHIDYDNSIEFVEHFITSETQQKPYQDSLNLDTKKSISVDRISPTENIESFQLDKQEGEDMTQIRVLTLNNKEHNESTIYRIEKKFILQFRLGPSLLGRKIKLYCNYPKDNSEFERGCYQLLNWCQDDGCKNADDTALSVQIVANIAGSFHYYFIYEDDSNEDRQGSGYFIVDPLLKYGSNEVLPLDSIQCQTVLAKHLGQFSSWENKLRVAKESGYNVVHFTPIQELGASKSCYSLSEQLKLNPMFNEANGKKPTFDEVEKLTTKMRKEWKVLSVCDIVLNHTANESEWIREHPEATYNCLNCPYMRPAYLLDAALHQFSMDVKKGLYEDRGIPPEVSTEDHLNAIRYHFRISVLDPLKLQELIIVDVNKNIEEFLTLARKTQPINDNERESLPDIEIIQDPEYRRLKSTIDWTLALKKYNLYRLDCFDEEARVRRCAEDFKNKLDSLNEILIRELGRDLDAAMDNVIAGIKYFRVQGDGPKVREITISNPLVYRYFTDFGTPKLLIEHEEIMYSENGRFLMAHNGWVMNSDPLKNFADAGTKIYIRRELIAWGDSVKLRFGNVPEDSPFLWDHMRKYVEQTVKIFDGVRLDNCHSTPIPVAEYLLDCARRVRPDLYVVAELFTNSDLTDNIFVNRLGITSLIREAMSAWDSHEEGRLVYRYGGVPVGSFYQPNVRPLVPMVAHALFLDLTHDNPSPIEKRSVFDLLPSTALVNMACCASGSNRGYDELVPHHIHVVDETRQYTEWTENESSLSGNAQYINNKTGIIAAKRALNDLHFKLGKEGYNQVYVDQMDPDIVAVTRHNPETHVSYVLVAFTAFGHPDINAGNYQRAIKPLRVEGVLDEIVLEASLSYIDEKSRFAKFEKFTQDSKWINGLTNYKVSIKENIQVNQSDIFEEANSGSSNIIQLNFKNFKPGMIAVVKVSLPEDMKISITKIRGLINSLSIKKSTELKQIVDKMTLADLNRALYRCDQEERDEGNGFEAYNIPNFGPMVYCGLQGLMSFLANIRPSNDLGHPFCTNLRDGNWMIEYIWKRLKVDPGTKEFGQWIEENTKCLHNIPRYLIPCYFDVIVTGIYIALLEQSYSLMSNFVKNGSTFVKGLSLGSLQFGAYIRSANLPVLSPNLAPPKPPTRKNENGEIVQACVTLSAGLPHFSVCYMRNWGRDTFIALRGLFILTGRFEEARQHILGYAACLRHGLIPNLLDGGRNSRFNCRDAVWWWLYCIKSYCQEAPNGIAILSDLVSRIFPTDDASPQAPGAVDQPLCDVIQEALKIHFQGLKFRERNAGRQIDEQMTDAGFNNQIGIHPETGFVFGGNQWNCGTWMDKMGSSDKAGNKGKPATPRDGSAVELVGLTKAAVTWLWKLNKEGKYPYEGVERTHKSGAVTKWTFKEWAEKIQANFEKKFFVGLKPSADEVRPDLVNKKNMYKDCFGASQSWTDYQLRCNFPIAMVAAPEMFDPQHAWAALEQAEKYLLGPLGMKTLDPEDWNYRGDYDNSNDSDNFNLSNGFNYHQGPEWVWPIGFFLRAKLIFAAQNGMLRETLASTKVILSKHFTELQTSPWRGLPELTNSNGAYCKDSSRTQAWSMSCVLEVLYDLQQIESKQIIVN</sequence>
<keyword evidence="14" id="KW-0326">Glycosidase</keyword>
<dbReference type="Pfam" id="PF14701">
    <property type="entry name" value="hDGE_amylase"/>
    <property type="match status" value="1"/>
</dbReference>
<keyword evidence="18" id="KW-1133">Transmembrane helix</keyword>
<dbReference type="InterPro" id="IPR032792">
    <property type="entry name" value="AGL_glucanoTrfase"/>
</dbReference>
<evidence type="ECO:0000259" key="21">
    <source>
        <dbReference type="Pfam" id="PF14701"/>
    </source>
</evidence>
<dbReference type="PANTHER" id="PTHR10569">
    <property type="entry name" value="GLYCOGEN DEBRANCHING ENZYME"/>
    <property type="match status" value="1"/>
</dbReference>
<dbReference type="EC" id="2.4.1.25" evidence="5"/>
<dbReference type="GO" id="GO:0005737">
    <property type="term" value="C:cytoplasm"/>
    <property type="evidence" value="ECO:0007669"/>
    <property type="project" value="UniProtKB-SubCell"/>
</dbReference>
<accession>A0A9N9QK63</accession>
<organism evidence="23 24">
    <name type="scientific">Ceutorhynchus assimilis</name>
    <name type="common">cabbage seed weevil</name>
    <dbReference type="NCBI Taxonomy" id="467358"/>
    <lineage>
        <taxon>Eukaryota</taxon>
        <taxon>Metazoa</taxon>
        <taxon>Ecdysozoa</taxon>
        <taxon>Arthropoda</taxon>
        <taxon>Hexapoda</taxon>
        <taxon>Insecta</taxon>
        <taxon>Pterygota</taxon>
        <taxon>Neoptera</taxon>
        <taxon>Endopterygota</taxon>
        <taxon>Coleoptera</taxon>
        <taxon>Polyphaga</taxon>
        <taxon>Cucujiformia</taxon>
        <taxon>Curculionidae</taxon>
        <taxon>Ceutorhynchinae</taxon>
        <taxon>Ceutorhynchus</taxon>
    </lineage>
</organism>
<feature type="compositionally biased region" description="Polar residues" evidence="17">
    <location>
        <begin position="269"/>
        <end position="278"/>
    </location>
</feature>
<protein>
    <recommendedName>
        <fullName evidence="7">Glycogen debranching enzyme</fullName>
        <ecNumber evidence="5">2.4.1.25</ecNumber>
        <ecNumber evidence="6">3.2.1.33</ecNumber>
    </recommendedName>
    <alternativeName>
        <fullName evidence="16">Glycogen debrancher</fullName>
    </alternativeName>
</protein>
<evidence type="ECO:0000256" key="3">
    <source>
        <dbReference type="ARBA" id="ARBA00003530"/>
    </source>
</evidence>
<feature type="region of interest" description="Disordered" evidence="17">
    <location>
        <begin position="56"/>
        <end position="87"/>
    </location>
</feature>
<comment type="subcellular location">
    <subcellularLocation>
        <location evidence="4">Cytoplasm</location>
    </subcellularLocation>
</comment>
<feature type="compositionally biased region" description="Basic and acidic residues" evidence="17">
    <location>
        <begin position="68"/>
        <end position="77"/>
    </location>
</feature>
<dbReference type="FunFam" id="3.20.20.80:FF:000070">
    <property type="entry name" value="GDB1p Glycogen debranching enzyme"/>
    <property type="match status" value="1"/>
</dbReference>
<evidence type="ECO:0000256" key="6">
    <source>
        <dbReference type="ARBA" id="ARBA00012778"/>
    </source>
</evidence>
<evidence type="ECO:0000259" key="20">
    <source>
        <dbReference type="Pfam" id="PF14699"/>
    </source>
</evidence>
<keyword evidence="18" id="KW-0812">Transmembrane</keyword>
<evidence type="ECO:0000256" key="7">
    <source>
        <dbReference type="ARBA" id="ARBA00020723"/>
    </source>
</evidence>
<evidence type="ECO:0000256" key="11">
    <source>
        <dbReference type="ARBA" id="ARBA00022801"/>
    </source>
</evidence>
<dbReference type="Gene3D" id="3.20.20.80">
    <property type="entry name" value="Glycosidases"/>
    <property type="match status" value="2"/>
</dbReference>
<dbReference type="Pfam" id="PF14702">
    <property type="entry name" value="hGDE_central"/>
    <property type="match status" value="1"/>
</dbReference>
<dbReference type="InterPro" id="IPR008928">
    <property type="entry name" value="6-hairpin_glycosidase_sf"/>
</dbReference>
<proteinExistence type="inferred from homology"/>
<keyword evidence="18" id="KW-0472">Membrane</keyword>
<dbReference type="SUPFAM" id="SSF51445">
    <property type="entry name" value="(Trans)glycosidases"/>
    <property type="match status" value="1"/>
</dbReference>
<dbReference type="Pfam" id="PF06202">
    <property type="entry name" value="GDE_C"/>
    <property type="match status" value="1"/>
</dbReference>
<gene>
    <name evidence="23" type="ORF">CEUTPL_LOCUS1673</name>
</gene>
<dbReference type="InterPro" id="IPR010401">
    <property type="entry name" value="AGL/Gdb1"/>
</dbReference>
<evidence type="ECO:0000256" key="18">
    <source>
        <dbReference type="SAM" id="Phobius"/>
    </source>
</evidence>
<dbReference type="PANTHER" id="PTHR10569:SF2">
    <property type="entry name" value="GLYCOGEN DEBRANCHING ENZYME"/>
    <property type="match status" value="1"/>
</dbReference>
<dbReference type="Pfam" id="PF14699">
    <property type="entry name" value="hGDE_N"/>
    <property type="match status" value="1"/>
</dbReference>
<feature type="region of interest" description="Disordered" evidence="17">
    <location>
        <begin position="106"/>
        <end position="136"/>
    </location>
</feature>
<evidence type="ECO:0000256" key="4">
    <source>
        <dbReference type="ARBA" id="ARBA00004496"/>
    </source>
</evidence>
<dbReference type="NCBIfam" id="TIGR01531">
    <property type="entry name" value="glyc_debranch"/>
    <property type="match status" value="1"/>
</dbReference>
<evidence type="ECO:0000256" key="10">
    <source>
        <dbReference type="ARBA" id="ARBA00022679"/>
    </source>
</evidence>
<dbReference type="EMBL" id="OU892277">
    <property type="protein sequence ID" value="CAG9760960.1"/>
    <property type="molecule type" value="Genomic_DNA"/>
</dbReference>
<keyword evidence="8" id="KW-0963">Cytoplasm</keyword>
<evidence type="ECO:0000256" key="8">
    <source>
        <dbReference type="ARBA" id="ARBA00022490"/>
    </source>
</evidence>
<feature type="compositionally biased region" description="Basic residues" evidence="17">
    <location>
        <begin position="122"/>
        <end position="131"/>
    </location>
</feature>
<dbReference type="InterPro" id="IPR017853">
    <property type="entry name" value="GH"/>
</dbReference>
<feature type="domain" description="Glycogen debranching enzyme glucanotransferase" evidence="21">
    <location>
        <begin position="699"/>
        <end position="1134"/>
    </location>
</feature>
<evidence type="ECO:0000259" key="22">
    <source>
        <dbReference type="Pfam" id="PF14702"/>
    </source>
</evidence>